<sequence length="140" mass="16785">MIDWYWGIYGLAIICGISLFYQHSNNFYFYRYLVSYFNLSKVLIKIKKNLNKVKEKKFRKSIINKGKLIIIKMFLLVVLFVVVKIIFKNIHEVYTEINIEQLKDIVKKIIIIIIFTPVILIIAIYFFYCIDVVISFLKKK</sequence>
<evidence type="ECO:0000313" key="3">
    <source>
        <dbReference type="Proteomes" id="UP000422644"/>
    </source>
</evidence>
<dbReference type="RefSeq" id="WP_155282689.1">
    <property type="nucleotide sequence ID" value="NZ_AP019831.1"/>
</dbReference>
<dbReference type="EMBL" id="AP019831">
    <property type="protein sequence ID" value="BBM45068.1"/>
    <property type="molecule type" value="Genomic_DNA"/>
</dbReference>
<protein>
    <submittedName>
        <fullName evidence="2">Uncharacterized protein</fullName>
    </submittedName>
</protein>
<dbReference type="AlphaFoldDB" id="A0A510K0A4"/>
<keyword evidence="1" id="KW-0472">Membrane</keyword>
<accession>A0A510K0A4</accession>
<name>A0A510K0A4_9FUSO</name>
<evidence type="ECO:0000256" key="1">
    <source>
        <dbReference type="SAM" id="Phobius"/>
    </source>
</evidence>
<feature type="transmembrane region" description="Helical" evidence="1">
    <location>
        <begin position="68"/>
        <end position="87"/>
    </location>
</feature>
<proteinExistence type="predicted"/>
<evidence type="ECO:0000313" key="2">
    <source>
        <dbReference type="EMBL" id="BBM45068.1"/>
    </source>
</evidence>
<keyword evidence="1" id="KW-1133">Transmembrane helix</keyword>
<keyword evidence="3" id="KW-1185">Reference proteome</keyword>
<dbReference type="Proteomes" id="UP000422644">
    <property type="component" value="Chromosome"/>
</dbReference>
<keyword evidence="1" id="KW-0812">Transmembrane</keyword>
<organism evidence="2 3">
    <name type="scientific">Leptotrichia trevisanii</name>
    <dbReference type="NCBI Taxonomy" id="109328"/>
    <lineage>
        <taxon>Bacteria</taxon>
        <taxon>Fusobacteriati</taxon>
        <taxon>Fusobacteriota</taxon>
        <taxon>Fusobacteriia</taxon>
        <taxon>Fusobacteriales</taxon>
        <taxon>Leptotrichiaceae</taxon>
        <taxon>Leptotrichia</taxon>
    </lineage>
</organism>
<feature type="transmembrane region" description="Helical" evidence="1">
    <location>
        <begin position="5"/>
        <end position="23"/>
    </location>
</feature>
<gene>
    <name evidence="2" type="ORF">JMUB3870_1186</name>
</gene>
<feature type="transmembrane region" description="Helical" evidence="1">
    <location>
        <begin position="109"/>
        <end position="137"/>
    </location>
</feature>
<reference evidence="2 3" key="1">
    <citation type="submission" date="2019-07" db="EMBL/GenBank/DDBJ databases">
        <title>Complete Genome Sequence of Leptotrichia trevisanii Strain JMUB3870.</title>
        <authorList>
            <person name="Watanabe S."/>
            <person name="Cui L."/>
        </authorList>
    </citation>
    <scope>NUCLEOTIDE SEQUENCE [LARGE SCALE GENOMIC DNA]</scope>
    <source>
        <strain evidence="2 3">JMUB3870</strain>
    </source>
</reference>